<dbReference type="EMBL" id="QRDW01000001">
    <property type="protein sequence ID" value="RED53234.1"/>
    <property type="molecule type" value="Genomic_DNA"/>
</dbReference>
<comment type="caution">
    <text evidence="7">The sequence shown here is derived from an EMBL/GenBank/DDBJ whole genome shotgun (WGS) entry which is preliminary data.</text>
</comment>
<gene>
    <name evidence="7" type="ORF">DFP90_10116</name>
</gene>
<reference evidence="7 8" key="1">
    <citation type="submission" date="2018-07" db="EMBL/GenBank/DDBJ databases">
        <title>Genomic Encyclopedia of Type Strains, Phase III (KMG-III): the genomes of soil and plant-associated and newly described type strains.</title>
        <authorList>
            <person name="Whitman W."/>
        </authorList>
    </citation>
    <scope>NUCLEOTIDE SEQUENCE [LARGE SCALE GENOMIC DNA]</scope>
    <source>
        <strain evidence="7 8">CECT 8488</strain>
    </source>
</reference>
<evidence type="ECO:0000259" key="6">
    <source>
        <dbReference type="Pfam" id="PF02668"/>
    </source>
</evidence>
<comment type="similarity">
    <text evidence="1">Belongs to the TfdA dioxygenase family.</text>
</comment>
<dbReference type="GO" id="GO:0000908">
    <property type="term" value="F:taurine dioxygenase activity"/>
    <property type="evidence" value="ECO:0007669"/>
    <property type="project" value="TreeGrafter"/>
</dbReference>
<dbReference type="GO" id="GO:0046872">
    <property type="term" value="F:metal ion binding"/>
    <property type="evidence" value="ECO:0007669"/>
    <property type="project" value="UniProtKB-KW"/>
</dbReference>
<evidence type="ECO:0000256" key="4">
    <source>
        <dbReference type="ARBA" id="ARBA00023002"/>
    </source>
</evidence>
<dbReference type="Proteomes" id="UP000256845">
    <property type="component" value="Unassembled WGS sequence"/>
</dbReference>
<dbReference type="SUPFAM" id="SSF51197">
    <property type="entry name" value="Clavaminate synthase-like"/>
    <property type="match status" value="1"/>
</dbReference>
<feature type="domain" description="TauD/TfdA-like" evidence="6">
    <location>
        <begin position="15"/>
        <end position="297"/>
    </location>
</feature>
<protein>
    <submittedName>
        <fullName evidence="7">Taurine dioxygenase</fullName>
    </submittedName>
</protein>
<dbReference type="Gene3D" id="3.60.130.10">
    <property type="entry name" value="Clavaminate synthase-like"/>
    <property type="match status" value="1"/>
</dbReference>
<evidence type="ECO:0000313" key="8">
    <source>
        <dbReference type="Proteomes" id="UP000256845"/>
    </source>
</evidence>
<dbReference type="InterPro" id="IPR003819">
    <property type="entry name" value="TauD/TfdA-like"/>
</dbReference>
<keyword evidence="2" id="KW-0479">Metal-binding</keyword>
<dbReference type="GO" id="GO:0005737">
    <property type="term" value="C:cytoplasm"/>
    <property type="evidence" value="ECO:0007669"/>
    <property type="project" value="TreeGrafter"/>
</dbReference>
<dbReference type="PANTHER" id="PTHR30468:SF1">
    <property type="entry name" value="ALPHA-KETOGLUTARATE-DEPENDENT SULFONATE DIOXYGENASE"/>
    <property type="match status" value="1"/>
</dbReference>
<keyword evidence="3 7" id="KW-0223">Dioxygenase</keyword>
<accession>A0A3D9HUP4</accession>
<evidence type="ECO:0000256" key="3">
    <source>
        <dbReference type="ARBA" id="ARBA00022964"/>
    </source>
</evidence>
<evidence type="ECO:0000256" key="2">
    <source>
        <dbReference type="ARBA" id="ARBA00022723"/>
    </source>
</evidence>
<dbReference type="PANTHER" id="PTHR30468">
    <property type="entry name" value="ALPHA-KETOGLUTARATE-DEPENDENT SULFONATE DIOXYGENASE"/>
    <property type="match status" value="1"/>
</dbReference>
<evidence type="ECO:0000313" key="7">
    <source>
        <dbReference type="EMBL" id="RED53234.1"/>
    </source>
</evidence>
<dbReference type="InterPro" id="IPR042098">
    <property type="entry name" value="TauD-like_sf"/>
</dbReference>
<evidence type="ECO:0000256" key="5">
    <source>
        <dbReference type="ARBA" id="ARBA00023004"/>
    </source>
</evidence>
<keyword evidence="8" id="KW-1185">Reference proteome</keyword>
<organism evidence="7 8">
    <name type="scientific">Aestuariispira insulae</name>
    <dbReference type="NCBI Taxonomy" id="1461337"/>
    <lineage>
        <taxon>Bacteria</taxon>
        <taxon>Pseudomonadati</taxon>
        <taxon>Pseudomonadota</taxon>
        <taxon>Alphaproteobacteria</taxon>
        <taxon>Rhodospirillales</taxon>
        <taxon>Kiloniellaceae</taxon>
        <taxon>Aestuariispira</taxon>
    </lineage>
</organism>
<name>A0A3D9HUP4_9PROT</name>
<dbReference type="InterPro" id="IPR051323">
    <property type="entry name" value="AtsK-like"/>
</dbReference>
<proteinExistence type="inferred from homology"/>
<dbReference type="RefSeq" id="WP_115934392.1">
    <property type="nucleotide sequence ID" value="NZ_QRDW01000001.1"/>
</dbReference>
<keyword evidence="5" id="KW-0408">Iron</keyword>
<dbReference type="OrthoDB" id="7346227at2"/>
<dbReference type="AlphaFoldDB" id="A0A3D9HUP4"/>
<dbReference type="Pfam" id="PF02668">
    <property type="entry name" value="TauD"/>
    <property type="match status" value="1"/>
</dbReference>
<keyword evidence="4" id="KW-0560">Oxidoreductase</keyword>
<sequence>MSLQDTLIGPGYVARIDGLAPGKSSPSENEKLKGLLHKHKVILIRGQHYTPEDYLALARSFGELEPFFISDYSLKDHPEIYILSNVRVDGTPLGRDGAGTHWHSDSTFTPRPSAATFLQAIKVPKNGGDTLFADCQASYDALDPPMKDRLEGLRAIHRYQKKEYLFTADDTVSRSEAKAIRALQQVREQEEKAKAPSPTARMDNAVPEQKHPLVRTHPVTGKKGLFLNAEMMVGIEGVKDIEAQELIKMLCLHATKPEFQYRHQWQKGDIVIWDNASVIHAATFTPPDEDRIMYRLTTKGDVPS</sequence>
<evidence type="ECO:0000256" key="1">
    <source>
        <dbReference type="ARBA" id="ARBA00005896"/>
    </source>
</evidence>
<dbReference type="GO" id="GO:0006790">
    <property type="term" value="P:sulfur compound metabolic process"/>
    <property type="evidence" value="ECO:0007669"/>
    <property type="project" value="TreeGrafter"/>
</dbReference>